<sequence length="116" mass="12760">MPNIELIGFSEVDADHLGRNLFRYFQSATFVADLVITLNPRVTVRNMTGSDDSFVRVYDTEEGRAEWIAGALSNIGLDVEVILVAGFYPAERLPSDSPIEEPLWAATSGVWPGLDS</sequence>
<name>A0A2H0UKG8_9BACT</name>
<evidence type="ECO:0000313" key="1">
    <source>
        <dbReference type="EMBL" id="PIR86904.1"/>
    </source>
</evidence>
<gene>
    <name evidence="1" type="ORF">COU11_03560</name>
</gene>
<proteinExistence type="predicted"/>
<comment type="caution">
    <text evidence="1">The sequence shown here is derived from an EMBL/GenBank/DDBJ whole genome shotgun (WGS) entry which is preliminary data.</text>
</comment>
<dbReference type="AlphaFoldDB" id="A0A2H0UKG8"/>
<protein>
    <submittedName>
        <fullName evidence="1">Uncharacterized protein</fullName>
    </submittedName>
</protein>
<dbReference type="EMBL" id="PFBD01000023">
    <property type="protein sequence ID" value="PIR86904.1"/>
    <property type="molecule type" value="Genomic_DNA"/>
</dbReference>
<reference evidence="2" key="1">
    <citation type="submission" date="2017-09" db="EMBL/GenBank/DDBJ databases">
        <title>Depth-based differentiation of microbial function through sediment-hosted aquifers and enrichment of novel symbionts in the deep terrestrial subsurface.</title>
        <authorList>
            <person name="Probst A.J."/>
            <person name="Ladd B."/>
            <person name="Jarett J.K."/>
            <person name="Geller-Mcgrath D.E."/>
            <person name="Sieber C.M.K."/>
            <person name="Emerson J.B."/>
            <person name="Anantharaman K."/>
            <person name="Thomas B.C."/>
            <person name="Malmstrom R."/>
            <person name="Stieglmeier M."/>
            <person name="Klingl A."/>
            <person name="Woyke T."/>
            <person name="Ryan C.M."/>
            <person name="Banfield J.F."/>
        </authorList>
    </citation>
    <scope>NUCLEOTIDE SEQUENCE [LARGE SCALE GENOMIC DNA]</scope>
</reference>
<evidence type="ECO:0000313" key="2">
    <source>
        <dbReference type="Proteomes" id="UP000229526"/>
    </source>
</evidence>
<organism evidence="1 2">
    <name type="scientific">Candidatus Harrisonbacteria bacterium CG10_big_fil_rev_8_21_14_0_10_49_15</name>
    <dbReference type="NCBI Taxonomy" id="1974587"/>
    <lineage>
        <taxon>Bacteria</taxon>
        <taxon>Candidatus Harrisoniibacteriota</taxon>
    </lineage>
</organism>
<accession>A0A2H0UKG8</accession>
<dbReference type="Proteomes" id="UP000229526">
    <property type="component" value="Unassembled WGS sequence"/>
</dbReference>